<dbReference type="PROSITE" id="PS51704">
    <property type="entry name" value="GP_PDE"/>
    <property type="match status" value="1"/>
</dbReference>
<organism evidence="3 4">
    <name type="scientific">Corynebacterium bovis DSM 20582 = CIP 54.80</name>
    <dbReference type="NCBI Taxonomy" id="927655"/>
    <lineage>
        <taxon>Bacteria</taxon>
        <taxon>Bacillati</taxon>
        <taxon>Actinomycetota</taxon>
        <taxon>Actinomycetes</taxon>
        <taxon>Mycobacteriales</taxon>
        <taxon>Corynebacteriaceae</taxon>
        <taxon>Corynebacterium</taxon>
    </lineage>
</organism>
<proteinExistence type="predicted"/>
<accession>A0A8I0CLR5</accession>
<dbReference type="GeneID" id="60808474"/>
<feature type="domain" description="GP-PDE" evidence="2">
    <location>
        <begin position="126"/>
        <end position="416"/>
    </location>
</feature>
<gene>
    <name evidence="3" type="ORF">FHU32_000102</name>
</gene>
<dbReference type="AlphaFoldDB" id="A0A8I0CLR5"/>
<keyword evidence="3" id="KW-0378">Hydrolase</keyword>
<dbReference type="EMBL" id="JACHWT010000001">
    <property type="protein sequence ID" value="MBB3114914.1"/>
    <property type="molecule type" value="Genomic_DNA"/>
</dbReference>
<evidence type="ECO:0000313" key="3">
    <source>
        <dbReference type="EMBL" id="MBB3114914.1"/>
    </source>
</evidence>
<dbReference type="Proteomes" id="UP000612712">
    <property type="component" value="Unassembled WGS sequence"/>
</dbReference>
<dbReference type="Pfam" id="PF03009">
    <property type="entry name" value="GDPD"/>
    <property type="match status" value="1"/>
</dbReference>
<dbReference type="SUPFAM" id="SSF51695">
    <property type="entry name" value="PLC-like phosphodiesterases"/>
    <property type="match status" value="1"/>
</dbReference>
<evidence type="ECO:0000256" key="1">
    <source>
        <dbReference type="SAM" id="MobiDB-lite"/>
    </source>
</evidence>
<dbReference type="InterPro" id="IPR030395">
    <property type="entry name" value="GP_PDE_dom"/>
</dbReference>
<feature type="compositionally biased region" description="Low complexity" evidence="1">
    <location>
        <begin position="1"/>
        <end position="19"/>
    </location>
</feature>
<dbReference type="PROSITE" id="PS50007">
    <property type="entry name" value="PIPLC_X_DOMAIN"/>
    <property type="match status" value="1"/>
</dbReference>
<dbReference type="GO" id="GO:0006629">
    <property type="term" value="P:lipid metabolic process"/>
    <property type="evidence" value="ECO:0007669"/>
    <property type="project" value="InterPro"/>
</dbReference>
<dbReference type="Gene3D" id="3.20.20.190">
    <property type="entry name" value="Phosphatidylinositol (PI) phosphodiesterase"/>
    <property type="match status" value="1"/>
</dbReference>
<dbReference type="PANTHER" id="PTHR46211">
    <property type="entry name" value="GLYCEROPHOSPHORYL DIESTER PHOSPHODIESTERASE"/>
    <property type="match status" value="1"/>
</dbReference>
<feature type="region of interest" description="Disordered" evidence="1">
    <location>
        <begin position="1"/>
        <end position="48"/>
    </location>
</feature>
<dbReference type="PANTHER" id="PTHR46211:SF14">
    <property type="entry name" value="GLYCEROPHOSPHODIESTER PHOSPHODIESTERASE"/>
    <property type="match status" value="1"/>
</dbReference>
<comment type="caution">
    <text evidence="3">The sequence shown here is derived from an EMBL/GenBank/DDBJ whole genome shotgun (WGS) entry which is preliminary data.</text>
</comment>
<sequence length="425" mass="43389">MPQPSSPSTVPSTSRAAGDPGAGPGARPDRVTDRPTGRRWSAGTHGDGRCARHRVAAILAASALVSASAAVAGPVASALPAGSSVAVGSGGTVVAGSAPTGPADPADPVAAAAPAADPVAALPTTFDLQAHRGGRGEHTEESREAFTTAVAGGVTTLELDVVMSADGVPVVWHDPALTAEKCRDTAPATPGDPQFPYVGRDIHDLTWDQIRTVRCDLPLDGFPAQTPAVDNRVLQLADVAAIAATDPRVHLNIETKIEADEPSRSAPPEEFVDAILGVARAAGVTDRIMVQSFDWRTLPLVRAAAPGVPLVALWDATTWVPGSPWLGGVDPEAVGGDVIAGAQAVGANVLSPGAAAPTPWIPAGPDGLRQFTDRAHAAGVRVVPWTVNTVEDMEAQLDGGVDGIITDYPTRLRGILDARGIAYRA</sequence>
<feature type="compositionally biased region" description="Basic and acidic residues" evidence="1">
    <location>
        <begin position="27"/>
        <end position="36"/>
    </location>
</feature>
<name>A0A8I0CLR5_9CORY</name>
<dbReference type="RefSeq" id="WP_125187287.1">
    <property type="nucleotide sequence ID" value="NZ_CP047187.1"/>
</dbReference>
<evidence type="ECO:0000313" key="4">
    <source>
        <dbReference type="Proteomes" id="UP000612712"/>
    </source>
</evidence>
<protein>
    <submittedName>
        <fullName evidence="3">Glycerophosphoryl diester phosphodiesterase</fullName>
        <ecNumber evidence="3">3.1.4.46</ecNumber>
    </submittedName>
</protein>
<dbReference type="InterPro" id="IPR017946">
    <property type="entry name" value="PLC-like_Pdiesterase_TIM-brl"/>
</dbReference>
<reference evidence="3" key="1">
    <citation type="submission" date="2020-08" db="EMBL/GenBank/DDBJ databases">
        <title>Sequencing the genomes of 1000 actinobacteria strains.</title>
        <authorList>
            <person name="Klenk H.-P."/>
        </authorList>
    </citation>
    <scope>NUCLEOTIDE SEQUENCE</scope>
    <source>
        <strain evidence="3">DSM 20582</strain>
    </source>
</reference>
<dbReference type="EC" id="3.1.4.46" evidence="3"/>
<evidence type="ECO:0000259" key="2">
    <source>
        <dbReference type="PROSITE" id="PS51704"/>
    </source>
</evidence>
<dbReference type="GO" id="GO:0008889">
    <property type="term" value="F:glycerophosphodiester phosphodiesterase activity"/>
    <property type="evidence" value="ECO:0007669"/>
    <property type="project" value="UniProtKB-EC"/>
</dbReference>